<evidence type="ECO:0000313" key="3">
    <source>
        <dbReference type="EMBL" id="MBC9716513.1"/>
    </source>
</evidence>
<feature type="compositionally biased region" description="Low complexity" evidence="1">
    <location>
        <begin position="33"/>
        <end position="66"/>
    </location>
</feature>
<feature type="region of interest" description="Disordered" evidence="1">
    <location>
        <begin position="24"/>
        <end position="98"/>
    </location>
</feature>
<proteinExistence type="predicted"/>
<dbReference type="RefSeq" id="WP_187816953.1">
    <property type="nucleotide sequence ID" value="NZ_JACTVJ010000014.1"/>
</dbReference>
<keyword evidence="2" id="KW-0732">Signal</keyword>
<evidence type="ECO:0000256" key="1">
    <source>
        <dbReference type="SAM" id="MobiDB-lite"/>
    </source>
</evidence>
<evidence type="ECO:0008006" key="5">
    <source>
        <dbReference type="Google" id="ProtNLM"/>
    </source>
</evidence>
<evidence type="ECO:0000313" key="4">
    <source>
        <dbReference type="Proteomes" id="UP000642284"/>
    </source>
</evidence>
<reference evidence="3 4" key="1">
    <citation type="submission" date="2020-08" db="EMBL/GenBank/DDBJ databases">
        <title>Genemic of Streptomyces polyaspartic.</title>
        <authorList>
            <person name="Liu W."/>
        </authorList>
    </citation>
    <scope>NUCLEOTIDE SEQUENCE [LARGE SCALE GENOMIC DNA]</scope>
    <source>
        <strain evidence="3 4">TRM66268-LWL</strain>
    </source>
</reference>
<dbReference type="EMBL" id="JACTVJ010000014">
    <property type="protein sequence ID" value="MBC9716513.1"/>
    <property type="molecule type" value="Genomic_DNA"/>
</dbReference>
<feature type="chain" id="PRO_5046113517" description="Lipoprotein" evidence="2">
    <location>
        <begin position="23"/>
        <end position="218"/>
    </location>
</feature>
<gene>
    <name evidence="3" type="ORF">H9Y04_28670</name>
</gene>
<name>A0ABR7SQA3_9ACTN</name>
<keyword evidence="4" id="KW-1185">Reference proteome</keyword>
<dbReference type="Proteomes" id="UP000642284">
    <property type="component" value="Unassembled WGS sequence"/>
</dbReference>
<comment type="caution">
    <text evidence="3">The sequence shown here is derived from an EMBL/GenBank/DDBJ whole genome shotgun (WGS) entry which is preliminary data.</text>
</comment>
<sequence>MRTNWKLCLLGATAVLALTTTACEPSEGDGADAKPPATPTTEPATPTTEPASPTTEPATKSPTTPAGEDYSDRQTPPGPVCENDGEGPYGRLVGYLKDGTDDKEGNDLLSFHIGSYDCGDGSHPVLEMEGGGNHTTAVPVDEKHVKVVVAGQLADELGGREVDAQRFLGKLAEMEKAGRLGIDQDPLEFYFQLSGDSAVDPYEGGRAVYLYQVNTLGG</sequence>
<accession>A0ABR7SQA3</accession>
<protein>
    <recommendedName>
        <fullName evidence="5">Lipoprotein</fullName>
    </recommendedName>
</protein>
<dbReference type="PROSITE" id="PS51257">
    <property type="entry name" value="PROKAR_LIPOPROTEIN"/>
    <property type="match status" value="1"/>
</dbReference>
<feature type="signal peptide" evidence="2">
    <location>
        <begin position="1"/>
        <end position="22"/>
    </location>
</feature>
<evidence type="ECO:0000256" key="2">
    <source>
        <dbReference type="SAM" id="SignalP"/>
    </source>
</evidence>
<organism evidence="3 4">
    <name type="scientific">Streptomyces polyasparticus</name>
    <dbReference type="NCBI Taxonomy" id="2767826"/>
    <lineage>
        <taxon>Bacteria</taxon>
        <taxon>Bacillati</taxon>
        <taxon>Actinomycetota</taxon>
        <taxon>Actinomycetes</taxon>
        <taxon>Kitasatosporales</taxon>
        <taxon>Streptomycetaceae</taxon>
        <taxon>Streptomyces</taxon>
    </lineage>
</organism>